<evidence type="ECO:0000256" key="4">
    <source>
        <dbReference type="ARBA" id="ARBA00022777"/>
    </source>
</evidence>
<dbReference type="Pfam" id="PF01747">
    <property type="entry name" value="ATP-sulfurylase"/>
    <property type="match status" value="1"/>
</dbReference>
<evidence type="ECO:0000256" key="2">
    <source>
        <dbReference type="ARBA" id="ARBA00022679"/>
    </source>
</evidence>
<proteinExistence type="inferred from homology"/>
<evidence type="ECO:0000256" key="1">
    <source>
        <dbReference type="ARBA" id="ARBA00012121"/>
    </source>
</evidence>
<dbReference type="GO" id="GO:0004781">
    <property type="term" value="F:sulfate adenylyltransferase (ATP) activity"/>
    <property type="evidence" value="ECO:0007669"/>
    <property type="project" value="InterPro"/>
</dbReference>
<comment type="catalytic activity">
    <reaction evidence="6">
        <text>adenosine 5'-phosphosulfate + ATP = 3'-phosphoadenylyl sulfate + ADP + H(+)</text>
        <dbReference type="Rhea" id="RHEA:24152"/>
        <dbReference type="ChEBI" id="CHEBI:15378"/>
        <dbReference type="ChEBI" id="CHEBI:30616"/>
        <dbReference type="ChEBI" id="CHEBI:58243"/>
        <dbReference type="ChEBI" id="CHEBI:58339"/>
        <dbReference type="ChEBI" id="CHEBI:456216"/>
        <dbReference type="EC" id="2.7.1.25"/>
    </reaction>
</comment>
<dbReference type="EC" id="2.7.1.25" evidence="1 6"/>
<dbReference type="GO" id="GO:0000103">
    <property type="term" value="P:sulfate assimilation"/>
    <property type="evidence" value="ECO:0007669"/>
    <property type="project" value="InterPro"/>
</dbReference>
<dbReference type="Pfam" id="PF01583">
    <property type="entry name" value="APS_kinase"/>
    <property type="match status" value="1"/>
</dbReference>
<organism evidence="10 11">
    <name type="scientific">Rhipicephalus sanguineus</name>
    <name type="common">Brown dog tick</name>
    <name type="synonym">Ixodes sanguineus</name>
    <dbReference type="NCBI Taxonomy" id="34632"/>
    <lineage>
        <taxon>Eukaryota</taxon>
        <taxon>Metazoa</taxon>
        <taxon>Ecdysozoa</taxon>
        <taxon>Arthropoda</taxon>
        <taxon>Chelicerata</taxon>
        <taxon>Arachnida</taxon>
        <taxon>Acari</taxon>
        <taxon>Parasitiformes</taxon>
        <taxon>Ixodida</taxon>
        <taxon>Ixodoidea</taxon>
        <taxon>Ixodidae</taxon>
        <taxon>Rhipicephalinae</taxon>
        <taxon>Rhipicephalus</taxon>
        <taxon>Rhipicephalus</taxon>
    </lineage>
</organism>
<comment type="function">
    <text evidence="6">Catalyzes the synthesis of activated sulfate.</text>
</comment>
<name>A0A9D4TBG9_RHISA</name>
<evidence type="ECO:0000259" key="7">
    <source>
        <dbReference type="Pfam" id="PF01583"/>
    </source>
</evidence>
<dbReference type="InterPro" id="IPR027417">
    <property type="entry name" value="P-loop_NTPase"/>
</dbReference>
<evidence type="ECO:0000313" key="11">
    <source>
        <dbReference type="Proteomes" id="UP000821837"/>
    </source>
</evidence>
<dbReference type="InterPro" id="IPR024951">
    <property type="entry name" value="Sulfurylase_cat_dom"/>
</dbReference>
<keyword evidence="2 6" id="KW-0808">Transferase</keyword>
<dbReference type="PANTHER" id="PTHR11055:SF1">
    <property type="entry name" value="PAPS SYNTHETASE, ISOFORM D"/>
    <property type="match status" value="1"/>
</dbReference>
<sequence>MDSNTNHKSTNVVFQKHHVSRDKRGQIMGQKGGFRGCTIWFTGLSGAGKTTVSFGVEEYLCLHGIPAYALDGDNIRHGLNKNLGFSSQDREENIRRVAEVAKLFADSGVVCLTSFISPYAKDRTMAREIHEQAGLLFIECFVDTPLEGVIPGSVVDCVKELFVSPEYLPAAMEEAAALPSVEISKLDLQWVQVLSEGWATPLTGFMREAEFLQSQHFGCYLEEIIPFQVAAYDTKKKKMAMFEPERKEDFLFISGTKMRSLARSGQEPPAGFMEPSAWKVLSDYYRSAAN</sequence>
<dbReference type="NCBIfam" id="NF003013">
    <property type="entry name" value="PRK03846.1"/>
    <property type="match status" value="1"/>
</dbReference>
<dbReference type="SUPFAM" id="SSF52374">
    <property type="entry name" value="Nucleotidylyl transferase"/>
    <property type="match status" value="1"/>
</dbReference>
<keyword evidence="5 6" id="KW-0067">ATP-binding</keyword>
<dbReference type="InterPro" id="IPR014729">
    <property type="entry name" value="Rossmann-like_a/b/a_fold"/>
</dbReference>
<feature type="domain" description="Sulphate adenylyltransferase catalytic" evidence="8">
    <location>
        <begin position="223"/>
        <end position="283"/>
    </location>
</feature>
<dbReference type="CDD" id="cd02027">
    <property type="entry name" value="APSK"/>
    <property type="match status" value="1"/>
</dbReference>
<dbReference type="EMBL" id="JABSTV010001245">
    <property type="protein sequence ID" value="KAH7984377.1"/>
    <property type="molecule type" value="Genomic_DNA"/>
</dbReference>
<dbReference type="NCBIfam" id="TIGR00455">
    <property type="entry name" value="apsK"/>
    <property type="match status" value="1"/>
</dbReference>
<keyword evidence="4 6" id="KW-0418">Kinase</keyword>
<dbReference type="AlphaFoldDB" id="A0A9D4TBG9"/>
<evidence type="ECO:0000256" key="3">
    <source>
        <dbReference type="ARBA" id="ARBA00022741"/>
    </source>
</evidence>
<reference evidence="10" key="1">
    <citation type="journal article" date="2020" name="Cell">
        <title>Large-Scale Comparative Analyses of Tick Genomes Elucidate Their Genetic Diversity and Vector Capacities.</title>
        <authorList>
            <consortium name="Tick Genome and Microbiome Consortium (TIGMIC)"/>
            <person name="Jia N."/>
            <person name="Wang J."/>
            <person name="Shi W."/>
            <person name="Du L."/>
            <person name="Sun Y."/>
            <person name="Zhan W."/>
            <person name="Jiang J.F."/>
            <person name="Wang Q."/>
            <person name="Zhang B."/>
            <person name="Ji P."/>
            <person name="Bell-Sakyi L."/>
            <person name="Cui X.M."/>
            <person name="Yuan T.T."/>
            <person name="Jiang B.G."/>
            <person name="Yang W.F."/>
            <person name="Lam T.T."/>
            <person name="Chang Q.C."/>
            <person name="Ding S.J."/>
            <person name="Wang X.J."/>
            <person name="Zhu J.G."/>
            <person name="Ruan X.D."/>
            <person name="Zhao L."/>
            <person name="Wei J.T."/>
            <person name="Ye R.Z."/>
            <person name="Que T.C."/>
            <person name="Du C.H."/>
            <person name="Zhou Y.H."/>
            <person name="Cheng J.X."/>
            <person name="Dai P.F."/>
            <person name="Guo W.B."/>
            <person name="Han X.H."/>
            <person name="Huang E.J."/>
            <person name="Li L.F."/>
            <person name="Wei W."/>
            <person name="Gao Y.C."/>
            <person name="Liu J.Z."/>
            <person name="Shao H.Z."/>
            <person name="Wang X."/>
            <person name="Wang C.C."/>
            <person name="Yang T.C."/>
            <person name="Huo Q.B."/>
            <person name="Li W."/>
            <person name="Chen H.Y."/>
            <person name="Chen S.E."/>
            <person name="Zhou L.G."/>
            <person name="Ni X.B."/>
            <person name="Tian J.H."/>
            <person name="Sheng Y."/>
            <person name="Liu T."/>
            <person name="Pan Y.S."/>
            <person name="Xia L.Y."/>
            <person name="Li J."/>
            <person name="Zhao F."/>
            <person name="Cao W.C."/>
        </authorList>
    </citation>
    <scope>NUCLEOTIDE SEQUENCE</scope>
    <source>
        <strain evidence="10">Rsan-2018</strain>
    </source>
</reference>
<evidence type="ECO:0000256" key="5">
    <source>
        <dbReference type="ARBA" id="ARBA00022840"/>
    </source>
</evidence>
<dbReference type="PANTHER" id="PTHR11055">
    <property type="entry name" value="BIFUNCTIONAL 3'-PHOSPHOADENOSINE 5'-PHOSPHOSULFATE SYNTHASE"/>
    <property type="match status" value="1"/>
</dbReference>
<dbReference type="GO" id="GO:0050428">
    <property type="term" value="P:3'-phosphoadenosine 5'-phosphosulfate biosynthetic process"/>
    <property type="evidence" value="ECO:0007669"/>
    <property type="project" value="TreeGrafter"/>
</dbReference>
<dbReference type="SUPFAM" id="SSF52540">
    <property type="entry name" value="P-loop containing nucleoside triphosphate hydrolases"/>
    <property type="match status" value="1"/>
</dbReference>
<dbReference type="Gene3D" id="3.40.50.300">
    <property type="entry name" value="P-loop containing nucleotide triphosphate hydrolases"/>
    <property type="match status" value="1"/>
</dbReference>
<evidence type="ECO:0000259" key="8">
    <source>
        <dbReference type="Pfam" id="PF01747"/>
    </source>
</evidence>
<accession>A0A9D4TBG9</accession>
<dbReference type="Proteomes" id="UP000821837">
    <property type="component" value="Chromosome 1"/>
</dbReference>
<dbReference type="VEuPathDB" id="VectorBase:RSAN_055958"/>
<feature type="domain" description="APS kinase" evidence="7">
    <location>
        <begin position="35"/>
        <end position="147"/>
    </location>
</feature>
<evidence type="ECO:0000259" key="9">
    <source>
        <dbReference type="Pfam" id="PF14306"/>
    </source>
</evidence>
<comment type="pathway">
    <text evidence="6">Sulfur metabolism; hydrogen sulfide biosynthesis; sulfite from sulfate: step 2/3.</text>
</comment>
<keyword evidence="11" id="KW-1185">Reference proteome</keyword>
<dbReference type="InterPro" id="IPR002891">
    <property type="entry name" value="APS"/>
</dbReference>
<keyword evidence="3 6" id="KW-0547">Nucleotide-binding</keyword>
<protein>
    <recommendedName>
        <fullName evidence="1 6">Adenylyl-sulfate kinase</fullName>
        <ecNumber evidence="1 6">2.7.1.25</ecNumber>
    </recommendedName>
</protein>
<evidence type="ECO:0000313" key="10">
    <source>
        <dbReference type="EMBL" id="KAH7984377.1"/>
    </source>
</evidence>
<dbReference type="SUPFAM" id="SSF88697">
    <property type="entry name" value="PUA domain-like"/>
    <property type="match status" value="1"/>
</dbReference>
<dbReference type="InterPro" id="IPR059117">
    <property type="entry name" value="APS_kinase_dom"/>
</dbReference>
<gene>
    <name evidence="10" type="ORF">HPB52_020115</name>
</gene>
<comment type="similarity">
    <text evidence="6">Belongs to the APS kinase family.</text>
</comment>
<dbReference type="InterPro" id="IPR025980">
    <property type="entry name" value="ATP-Sase_PUA-like_dom"/>
</dbReference>
<comment type="caution">
    <text evidence="10">The sequence shown here is derived from an EMBL/GenBank/DDBJ whole genome shotgun (WGS) entry which is preliminary data.</text>
</comment>
<dbReference type="Pfam" id="PF14306">
    <property type="entry name" value="PUA_2"/>
    <property type="match status" value="1"/>
</dbReference>
<dbReference type="Gene3D" id="3.40.50.620">
    <property type="entry name" value="HUPs"/>
    <property type="match status" value="1"/>
</dbReference>
<feature type="domain" description="ATP-sulfurylase PUA-like" evidence="9">
    <location>
        <begin position="158"/>
        <end position="219"/>
    </location>
</feature>
<reference evidence="10" key="2">
    <citation type="submission" date="2021-09" db="EMBL/GenBank/DDBJ databases">
        <authorList>
            <person name="Jia N."/>
            <person name="Wang J."/>
            <person name="Shi W."/>
            <person name="Du L."/>
            <person name="Sun Y."/>
            <person name="Zhan W."/>
            <person name="Jiang J."/>
            <person name="Wang Q."/>
            <person name="Zhang B."/>
            <person name="Ji P."/>
            <person name="Sakyi L.B."/>
            <person name="Cui X."/>
            <person name="Yuan T."/>
            <person name="Jiang B."/>
            <person name="Yang W."/>
            <person name="Lam T.T.-Y."/>
            <person name="Chang Q."/>
            <person name="Ding S."/>
            <person name="Wang X."/>
            <person name="Zhu J."/>
            <person name="Ruan X."/>
            <person name="Zhao L."/>
            <person name="Wei J."/>
            <person name="Que T."/>
            <person name="Du C."/>
            <person name="Cheng J."/>
            <person name="Dai P."/>
            <person name="Han X."/>
            <person name="Huang E."/>
            <person name="Gao Y."/>
            <person name="Liu J."/>
            <person name="Shao H."/>
            <person name="Ye R."/>
            <person name="Li L."/>
            <person name="Wei W."/>
            <person name="Wang X."/>
            <person name="Wang C."/>
            <person name="Huo Q."/>
            <person name="Li W."/>
            <person name="Guo W."/>
            <person name="Chen H."/>
            <person name="Chen S."/>
            <person name="Zhou L."/>
            <person name="Zhou L."/>
            <person name="Ni X."/>
            <person name="Tian J."/>
            <person name="Zhou Y."/>
            <person name="Sheng Y."/>
            <person name="Liu T."/>
            <person name="Pan Y."/>
            <person name="Xia L."/>
            <person name="Li J."/>
            <person name="Zhao F."/>
            <person name="Cao W."/>
        </authorList>
    </citation>
    <scope>NUCLEOTIDE SEQUENCE</scope>
    <source>
        <strain evidence="10">Rsan-2018</strain>
        <tissue evidence="10">Larvae</tissue>
    </source>
</reference>
<dbReference type="GO" id="GO:0005524">
    <property type="term" value="F:ATP binding"/>
    <property type="evidence" value="ECO:0007669"/>
    <property type="project" value="UniProtKB-KW"/>
</dbReference>
<evidence type="ECO:0000256" key="6">
    <source>
        <dbReference type="RuleBase" id="RU004347"/>
    </source>
</evidence>
<dbReference type="GO" id="GO:0004020">
    <property type="term" value="F:adenylylsulfate kinase activity"/>
    <property type="evidence" value="ECO:0007669"/>
    <property type="project" value="UniProtKB-EC"/>
</dbReference>
<dbReference type="InterPro" id="IPR015947">
    <property type="entry name" value="PUA-like_sf"/>
</dbReference>